<dbReference type="EMBL" id="MVGC01000481">
    <property type="protein sequence ID" value="RJE18869.1"/>
    <property type="molecule type" value="Genomic_DNA"/>
</dbReference>
<feature type="domain" description="F-box" evidence="1">
    <location>
        <begin position="1"/>
        <end position="48"/>
    </location>
</feature>
<proteinExistence type="predicted"/>
<sequence>MLFELPFEIIYHIALFLPTATSVAHLSQTCRRLHAIITAEDSRIFRAFVSTKFPQIETPPFWKDAAQALASRSRALDRHAVIGRFVLPPRNAAKIGSHRATRRDNPTLGYRPAIDSYEVWNGERWADRKEVLAWGAADELIIRIKQSGTNAREKWFVFSDLEQTSSYDDICGVCLLKSCYYSKDTSTEHLVFGRVRGEISLLAISPDKEVHEYKRQFETHGLELERIGLSDGPHPILAAHFANGTISFYHTTSENNPVQAFTHIRITSDRVTRNKCSRFLSPDKYALATGRFEDSLSIAAFRPEGLSLFRQFDVGSMDIDEHTGINKRANVTAVSPLNTSTSGMSTGNVFLAAWGDRAIRLHDLRSHNPFEATFRDSTNQNPVYNILPFGHDRFVVGAGGDAVVKIFDLRMPNTYNYLDAKGHSFIS</sequence>
<dbReference type="SMART" id="SM00256">
    <property type="entry name" value="FBOX"/>
    <property type="match status" value="1"/>
</dbReference>
<accession>A0A3A2Z708</accession>
<dbReference type="SUPFAM" id="SSF81383">
    <property type="entry name" value="F-box domain"/>
    <property type="match status" value="1"/>
</dbReference>
<protein>
    <submittedName>
        <fullName evidence="2">F-box domain protein</fullName>
    </submittedName>
</protein>
<dbReference type="SUPFAM" id="SSF50978">
    <property type="entry name" value="WD40 repeat-like"/>
    <property type="match status" value="1"/>
</dbReference>
<dbReference type="InterPro" id="IPR036322">
    <property type="entry name" value="WD40_repeat_dom_sf"/>
</dbReference>
<dbReference type="Proteomes" id="UP000266188">
    <property type="component" value="Unassembled WGS sequence"/>
</dbReference>
<dbReference type="AlphaFoldDB" id="A0A3A2Z708"/>
<name>A0A3A2Z708_9EURO</name>
<keyword evidence="3" id="KW-1185">Reference proteome</keyword>
<dbReference type="PROSITE" id="PS50181">
    <property type="entry name" value="FBOX"/>
    <property type="match status" value="1"/>
</dbReference>
<dbReference type="InterPro" id="IPR036047">
    <property type="entry name" value="F-box-like_dom_sf"/>
</dbReference>
<gene>
    <name evidence="2" type="ORF">PHISCL_08804</name>
</gene>
<evidence type="ECO:0000259" key="1">
    <source>
        <dbReference type="PROSITE" id="PS50181"/>
    </source>
</evidence>
<feature type="non-terminal residue" evidence="2">
    <location>
        <position position="427"/>
    </location>
</feature>
<dbReference type="InterPro" id="IPR015943">
    <property type="entry name" value="WD40/YVTN_repeat-like_dom_sf"/>
</dbReference>
<evidence type="ECO:0000313" key="3">
    <source>
        <dbReference type="Proteomes" id="UP000266188"/>
    </source>
</evidence>
<dbReference type="Pfam" id="PF12937">
    <property type="entry name" value="F-box-like"/>
    <property type="match status" value="1"/>
</dbReference>
<dbReference type="Gene3D" id="2.130.10.10">
    <property type="entry name" value="YVTN repeat-like/Quinoprotein amine dehydrogenase"/>
    <property type="match status" value="1"/>
</dbReference>
<dbReference type="InterPro" id="IPR001810">
    <property type="entry name" value="F-box_dom"/>
</dbReference>
<organism evidence="2 3">
    <name type="scientific">Aspergillus sclerotialis</name>
    <dbReference type="NCBI Taxonomy" id="2070753"/>
    <lineage>
        <taxon>Eukaryota</taxon>
        <taxon>Fungi</taxon>
        <taxon>Dikarya</taxon>
        <taxon>Ascomycota</taxon>
        <taxon>Pezizomycotina</taxon>
        <taxon>Eurotiomycetes</taxon>
        <taxon>Eurotiomycetidae</taxon>
        <taxon>Eurotiales</taxon>
        <taxon>Aspergillaceae</taxon>
        <taxon>Aspergillus</taxon>
        <taxon>Aspergillus subgen. Polypaecilum</taxon>
    </lineage>
</organism>
<comment type="caution">
    <text evidence="2">The sequence shown here is derived from an EMBL/GenBank/DDBJ whole genome shotgun (WGS) entry which is preliminary data.</text>
</comment>
<reference evidence="3" key="1">
    <citation type="submission" date="2017-02" db="EMBL/GenBank/DDBJ databases">
        <authorList>
            <person name="Tafer H."/>
            <person name="Lopandic K."/>
        </authorList>
    </citation>
    <scope>NUCLEOTIDE SEQUENCE [LARGE SCALE GENOMIC DNA]</scope>
    <source>
        <strain evidence="3">CBS 366.77</strain>
    </source>
</reference>
<evidence type="ECO:0000313" key="2">
    <source>
        <dbReference type="EMBL" id="RJE18869.1"/>
    </source>
</evidence>
<dbReference type="OrthoDB" id="1259151at2759"/>
<dbReference type="STRING" id="2070753.A0A3A2Z708"/>
<dbReference type="CDD" id="cd09917">
    <property type="entry name" value="F-box_SF"/>
    <property type="match status" value="1"/>
</dbReference>